<keyword evidence="4" id="KW-0347">Helicase</keyword>
<dbReference type="GO" id="GO:0003677">
    <property type="term" value="F:DNA binding"/>
    <property type="evidence" value="ECO:0007669"/>
    <property type="project" value="UniProtKB-KW"/>
</dbReference>
<keyword evidence="3" id="KW-0378">Hydrolase</keyword>
<evidence type="ECO:0000256" key="1">
    <source>
        <dbReference type="ARBA" id="ARBA00004123"/>
    </source>
</evidence>
<evidence type="ECO:0000256" key="8">
    <source>
        <dbReference type="ARBA" id="ARBA00023242"/>
    </source>
</evidence>
<dbReference type="eggNOG" id="KOG0389">
    <property type="taxonomic scope" value="Eukaryota"/>
</dbReference>
<protein>
    <submittedName>
        <fullName evidence="11">Uncharacterized protein</fullName>
    </submittedName>
</protein>
<sequence>MTHMTPKTTKAILSKQWTAKEYERDVLDMFRGCTHSQLCRLPGLGARGVEVAMSLRPFESYDDMYQKFDSTKGVTVNAILSCQELLNELAEVDRLMAGCEKITKVMRQKITVNEDTDQTETDNAQPSCLTGTLKSYQLVGLKWLSLIYENKVGGILADEMGLGKTIQAIAYLAYVTEIEQGLYGAHCVICPASTIANWAREFEKWAPNMTVLQYTGPQASRQEIRAAVRQKKTKHAVLLTTYNNVGTASDRSFLAKQKFSVMICDEGHMLKNMGSQRYTQLHKFNARHRVLLTGTPLQNNLLELISLLNFIMPTMFTASYETLERIFKQSRYSLELEEETEFGPEMDIVKRARNIMKPFVLRRLKKDVLGDLPKKTTHIEFCEMEANQKELYADLVNEIREQKESTDTKQIQNVMMQLRKMANHETLHRSHYGDDLCFKLAQRLQIEDEFEGKKVEHIQEELFFMSDFQIHTLCVKYPRLAKYQLDDEVRHSSAKLTWLGEHLPKMKERGDRVLLFSQFTVMLDILEDYLEHVGIGYLRLDGQTAVSERQDLIDEFDENEDILVFLLSTRAGGVGINLTASNTVILHDMDYNPHNDRQAEDRAHRVGQTRPVKVIKLVAKNTIDEAILHLANTKLALDQQMKGDKSGGGNNKADMEILLAESLGLAKLDNSSSK</sequence>
<dbReference type="GO" id="GO:0016787">
    <property type="term" value="F:hydrolase activity"/>
    <property type="evidence" value="ECO:0007669"/>
    <property type="project" value="UniProtKB-KW"/>
</dbReference>
<dbReference type="SMART" id="SM00487">
    <property type="entry name" value="DEXDc"/>
    <property type="match status" value="1"/>
</dbReference>
<evidence type="ECO:0000313" key="11">
    <source>
        <dbReference type="EMBL" id="KNC81944.1"/>
    </source>
</evidence>
<name>A0A0L0FZ83_9EUKA</name>
<dbReference type="PROSITE" id="PS51192">
    <property type="entry name" value="HELICASE_ATP_BIND_1"/>
    <property type="match status" value="1"/>
</dbReference>
<gene>
    <name evidence="11" type="ORF">SARC_05757</name>
</gene>
<evidence type="ECO:0000256" key="2">
    <source>
        <dbReference type="ARBA" id="ARBA00022741"/>
    </source>
</evidence>
<dbReference type="FunFam" id="3.40.50.10810:FF:000005">
    <property type="entry name" value="Photoperiod-independent early flowering 1"/>
    <property type="match status" value="1"/>
</dbReference>
<dbReference type="InterPro" id="IPR038718">
    <property type="entry name" value="SNF2-like_sf"/>
</dbReference>
<evidence type="ECO:0000259" key="10">
    <source>
        <dbReference type="PROSITE" id="PS51194"/>
    </source>
</evidence>
<dbReference type="SMART" id="SM00490">
    <property type="entry name" value="HELICc"/>
    <property type="match status" value="1"/>
</dbReference>
<dbReference type="CDD" id="cd18793">
    <property type="entry name" value="SF2_C_SNF"/>
    <property type="match status" value="1"/>
</dbReference>
<evidence type="ECO:0000256" key="5">
    <source>
        <dbReference type="ARBA" id="ARBA00022840"/>
    </source>
</evidence>
<dbReference type="GeneID" id="25906261"/>
<dbReference type="RefSeq" id="XP_014155846.1">
    <property type="nucleotide sequence ID" value="XM_014300371.1"/>
</dbReference>
<dbReference type="AlphaFoldDB" id="A0A0L0FZ83"/>
<feature type="domain" description="Helicase C-terminal" evidence="10">
    <location>
        <begin position="498"/>
        <end position="646"/>
    </location>
</feature>
<dbReference type="OrthoDB" id="448448at2759"/>
<dbReference type="InterPro" id="IPR027417">
    <property type="entry name" value="P-loop_NTPase"/>
</dbReference>
<dbReference type="GO" id="GO:0004386">
    <property type="term" value="F:helicase activity"/>
    <property type="evidence" value="ECO:0007669"/>
    <property type="project" value="UniProtKB-KW"/>
</dbReference>
<evidence type="ECO:0000256" key="6">
    <source>
        <dbReference type="ARBA" id="ARBA00022853"/>
    </source>
</evidence>
<dbReference type="InterPro" id="IPR049730">
    <property type="entry name" value="SNF2/RAD54-like_C"/>
</dbReference>
<dbReference type="Gene3D" id="3.40.50.10810">
    <property type="entry name" value="Tandem AAA-ATPase domain"/>
    <property type="match status" value="1"/>
</dbReference>
<dbReference type="Pfam" id="PF00271">
    <property type="entry name" value="Helicase_C"/>
    <property type="match status" value="1"/>
</dbReference>
<dbReference type="PANTHER" id="PTHR10799">
    <property type="entry name" value="SNF2/RAD54 HELICASE FAMILY"/>
    <property type="match status" value="1"/>
</dbReference>
<keyword evidence="8" id="KW-0539">Nucleus</keyword>
<dbReference type="GO" id="GO:0005524">
    <property type="term" value="F:ATP binding"/>
    <property type="evidence" value="ECO:0007669"/>
    <property type="project" value="UniProtKB-KW"/>
</dbReference>
<dbReference type="PROSITE" id="PS51194">
    <property type="entry name" value="HELICASE_CTER"/>
    <property type="match status" value="1"/>
</dbReference>
<keyword evidence="12" id="KW-1185">Reference proteome</keyword>
<dbReference type="InterPro" id="IPR014001">
    <property type="entry name" value="Helicase_ATP-bd"/>
</dbReference>
<dbReference type="GO" id="GO:0006325">
    <property type="term" value="P:chromatin organization"/>
    <property type="evidence" value="ECO:0007669"/>
    <property type="project" value="UniProtKB-KW"/>
</dbReference>
<organism evidence="11 12">
    <name type="scientific">Sphaeroforma arctica JP610</name>
    <dbReference type="NCBI Taxonomy" id="667725"/>
    <lineage>
        <taxon>Eukaryota</taxon>
        <taxon>Ichthyosporea</taxon>
        <taxon>Ichthyophonida</taxon>
        <taxon>Sphaeroforma</taxon>
    </lineage>
</organism>
<dbReference type="GO" id="GO:0005634">
    <property type="term" value="C:nucleus"/>
    <property type="evidence" value="ECO:0007669"/>
    <property type="project" value="UniProtKB-SubCell"/>
</dbReference>
<dbReference type="SUPFAM" id="SSF52540">
    <property type="entry name" value="P-loop containing nucleoside triphosphate hydrolases"/>
    <property type="match status" value="2"/>
</dbReference>
<keyword evidence="6" id="KW-0156">Chromatin regulator</keyword>
<keyword evidence="2" id="KW-0547">Nucleotide-binding</keyword>
<keyword evidence="5" id="KW-0067">ATP-binding</keyword>
<evidence type="ECO:0000313" key="12">
    <source>
        <dbReference type="Proteomes" id="UP000054560"/>
    </source>
</evidence>
<keyword evidence="7" id="KW-0238">DNA-binding</keyword>
<dbReference type="EMBL" id="KQ241977">
    <property type="protein sequence ID" value="KNC81944.1"/>
    <property type="molecule type" value="Genomic_DNA"/>
</dbReference>
<evidence type="ECO:0000256" key="3">
    <source>
        <dbReference type="ARBA" id="ARBA00022801"/>
    </source>
</evidence>
<dbReference type="InterPro" id="IPR001650">
    <property type="entry name" value="Helicase_C-like"/>
</dbReference>
<reference evidence="11 12" key="1">
    <citation type="submission" date="2011-02" db="EMBL/GenBank/DDBJ databases">
        <title>The Genome Sequence of Sphaeroforma arctica JP610.</title>
        <authorList>
            <consortium name="The Broad Institute Genome Sequencing Platform"/>
            <person name="Russ C."/>
            <person name="Cuomo C."/>
            <person name="Young S.K."/>
            <person name="Zeng Q."/>
            <person name="Gargeya S."/>
            <person name="Alvarado L."/>
            <person name="Berlin A."/>
            <person name="Chapman S.B."/>
            <person name="Chen Z."/>
            <person name="Freedman E."/>
            <person name="Gellesch M."/>
            <person name="Goldberg J."/>
            <person name="Griggs A."/>
            <person name="Gujja S."/>
            <person name="Heilman E."/>
            <person name="Heiman D."/>
            <person name="Howarth C."/>
            <person name="Mehta T."/>
            <person name="Neiman D."/>
            <person name="Pearson M."/>
            <person name="Roberts A."/>
            <person name="Saif S."/>
            <person name="Shea T."/>
            <person name="Shenoy N."/>
            <person name="Sisk P."/>
            <person name="Stolte C."/>
            <person name="Sykes S."/>
            <person name="White J."/>
            <person name="Yandava C."/>
            <person name="Burger G."/>
            <person name="Gray M.W."/>
            <person name="Holland P.W.H."/>
            <person name="King N."/>
            <person name="Lang F.B.F."/>
            <person name="Roger A.J."/>
            <person name="Ruiz-Trillo I."/>
            <person name="Haas B."/>
            <person name="Nusbaum C."/>
            <person name="Birren B."/>
        </authorList>
    </citation>
    <scope>NUCLEOTIDE SEQUENCE [LARGE SCALE GENOMIC DNA]</scope>
    <source>
        <strain evidence="11 12">JP610</strain>
    </source>
</reference>
<comment type="subcellular location">
    <subcellularLocation>
        <location evidence="1">Nucleus</location>
    </subcellularLocation>
</comment>
<evidence type="ECO:0000256" key="7">
    <source>
        <dbReference type="ARBA" id="ARBA00023125"/>
    </source>
</evidence>
<dbReference type="InterPro" id="IPR000330">
    <property type="entry name" value="SNF2_N"/>
</dbReference>
<dbReference type="Proteomes" id="UP000054560">
    <property type="component" value="Unassembled WGS sequence"/>
</dbReference>
<accession>A0A0L0FZ83</accession>
<evidence type="ECO:0000259" key="9">
    <source>
        <dbReference type="PROSITE" id="PS51192"/>
    </source>
</evidence>
<dbReference type="Gene3D" id="3.40.50.300">
    <property type="entry name" value="P-loop containing nucleotide triphosphate hydrolases"/>
    <property type="match status" value="1"/>
</dbReference>
<dbReference type="Pfam" id="PF00176">
    <property type="entry name" value="SNF2-rel_dom"/>
    <property type="match status" value="1"/>
</dbReference>
<proteinExistence type="predicted"/>
<evidence type="ECO:0000256" key="4">
    <source>
        <dbReference type="ARBA" id="ARBA00022806"/>
    </source>
</evidence>
<feature type="domain" description="Helicase ATP-binding" evidence="9">
    <location>
        <begin position="145"/>
        <end position="314"/>
    </location>
</feature>
<dbReference type="STRING" id="667725.A0A0L0FZ83"/>